<dbReference type="Proteomes" id="UP001302126">
    <property type="component" value="Unassembled WGS sequence"/>
</dbReference>
<protein>
    <submittedName>
        <fullName evidence="1">Uncharacterized protein</fullName>
    </submittedName>
</protein>
<dbReference type="InterPro" id="IPR032675">
    <property type="entry name" value="LRR_dom_sf"/>
</dbReference>
<comment type="caution">
    <text evidence="1">The sequence shown here is derived from an EMBL/GenBank/DDBJ whole genome shotgun (WGS) entry which is preliminary data.</text>
</comment>
<reference evidence="1" key="1">
    <citation type="journal article" date="2023" name="Mol. Phylogenet. Evol.">
        <title>Genome-scale phylogeny and comparative genomics of the fungal order Sordariales.</title>
        <authorList>
            <person name="Hensen N."/>
            <person name="Bonometti L."/>
            <person name="Westerberg I."/>
            <person name="Brannstrom I.O."/>
            <person name="Guillou S."/>
            <person name="Cros-Aarteil S."/>
            <person name="Calhoun S."/>
            <person name="Haridas S."/>
            <person name="Kuo A."/>
            <person name="Mondo S."/>
            <person name="Pangilinan J."/>
            <person name="Riley R."/>
            <person name="LaButti K."/>
            <person name="Andreopoulos B."/>
            <person name="Lipzen A."/>
            <person name="Chen C."/>
            <person name="Yan M."/>
            <person name="Daum C."/>
            <person name="Ng V."/>
            <person name="Clum A."/>
            <person name="Steindorff A."/>
            <person name="Ohm R.A."/>
            <person name="Martin F."/>
            <person name="Silar P."/>
            <person name="Natvig D.O."/>
            <person name="Lalanne C."/>
            <person name="Gautier V."/>
            <person name="Ament-Velasquez S.L."/>
            <person name="Kruys A."/>
            <person name="Hutchinson M.I."/>
            <person name="Powell A.J."/>
            <person name="Barry K."/>
            <person name="Miller A.N."/>
            <person name="Grigoriev I.V."/>
            <person name="Debuchy R."/>
            <person name="Gladieux P."/>
            <person name="Hiltunen Thoren M."/>
            <person name="Johannesson H."/>
        </authorList>
    </citation>
    <scope>NUCLEOTIDE SEQUENCE</scope>
    <source>
        <strain evidence="1">PSN309</strain>
    </source>
</reference>
<name>A0AAN7AF18_9PEZI</name>
<evidence type="ECO:0000313" key="1">
    <source>
        <dbReference type="EMBL" id="KAK4184224.1"/>
    </source>
</evidence>
<gene>
    <name evidence="1" type="ORF">QBC35DRAFT_466669</name>
</gene>
<organism evidence="1 2">
    <name type="scientific">Podospora australis</name>
    <dbReference type="NCBI Taxonomy" id="1536484"/>
    <lineage>
        <taxon>Eukaryota</taxon>
        <taxon>Fungi</taxon>
        <taxon>Dikarya</taxon>
        <taxon>Ascomycota</taxon>
        <taxon>Pezizomycotina</taxon>
        <taxon>Sordariomycetes</taxon>
        <taxon>Sordariomycetidae</taxon>
        <taxon>Sordariales</taxon>
        <taxon>Podosporaceae</taxon>
        <taxon>Podospora</taxon>
    </lineage>
</organism>
<keyword evidence="2" id="KW-1185">Reference proteome</keyword>
<reference evidence="1" key="2">
    <citation type="submission" date="2023-05" db="EMBL/GenBank/DDBJ databases">
        <authorList>
            <consortium name="Lawrence Berkeley National Laboratory"/>
            <person name="Steindorff A."/>
            <person name="Hensen N."/>
            <person name="Bonometti L."/>
            <person name="Westerberg I."/>
            <person name="Brannstrom I.O."/>
            <person name="Guillou S."/>
            <person name="Cros-Aarteil S."/>
            <person name="Calhoun S."/>
            <person name="Haridas S."/>
            <person name="Kuo A."/>
            <person name="Mondo S."/>
            <person name="Pangilinan J."/>
            <person name="Riley R."/>
            <person name="Labutti K."/>
            <person name="Andreopoulos B."/>
            <person name="Lipzen A."/>
            <person name="Chen C."/>
            <person name="Yanf M."/>
            <person name="Daum C."/>
            <person name="Ng V."/>
            <person name="Clum A."/>
            <person name="Ohm R."/>
            <person name="Martin F."/>
            <person name="Silar P."/>
            <person name="Natvig D."/>
            <person name="Lalanne C."/>
            <person name="Gautier V."/>
            <person name="Ament-Velasquez S.L."/>
            <person name="Kruys A."/>
            <person name="Hutchinson M.I."/>
            <person name="Powell A.J."/>
            <person name="Barry K."/>
            <person name="Miller A.N."/>
            <person name="Grigoriev I.V."/>
            <person name="Debuchy R."/>
            <person name="Gladieux P."/>
            <person name="Thoren M.H."/>
            <person name="Johannesson H."/>
        </authorList>
    </citation>
    <scope>NUCLEOTIDE SEQUENCE</scope>
    <source>
        <strain evidence="1">PSN309</strain>
    </source>
</reference>
<sequence>MLELVDLPEFRRSKYFAAQLLLHHFTPSAIHHFFGAISDVEPYEDFYKLFLEPNTDNDGPDNAPLVPRWKQKKLTSMSIVGTRNVSHKNPVVNEIPWINSLEPRMVYSLLSLAIPDLLEVLVLSWMGRAVNPGPCNGLPRRFSSGTSLVNLTNLTIDHHNMCATCLRRLMEGCGTKLRTVVVTLDHSLTNNDELLSTPTVNDILDCLRPSRDSLRELEFRARLTYRPHIAEDISDHPEVPLEQLTAVPDTGMPRVKQLDEETIDNMPNFPNLRKLTLDFGHVRHSREQLIELIHDLPALESLELWSRAVTRYQPGAFKLLADTVMNGYYTSVNVTSEQDGSVSISTITKPFPALKRIAIHNRWEDDQERETSLCIQTDTDREHHYVPHGGCDIDDDDIDRLDEAGVLVDFP</sequence>
<dbReference type="EMBL" id="MU864499">
    <property type="protein sequence ID" value="KAK4184224.1"/>
    <property type="molecule type" value="Genomic_DNA"/>
</dbReference>
<dbReference type="AlphaFoldDB" id="A0AAN7AF18"/>
<accession>A0AAN7AF18</accession>
<evidence type="ECO:0000313" key="2">
    <source>
        <dbReference type="Proteomes" id="UP001302126"/>
    </source>
</evidence>
<dbReference type="Gene3D" id="3.80.10.10">
    <property type="entry name" value="Ribonuclease Inhibitor"/>
    <property type="match status" value="1"/>
</dbReference>
<proteinExistence type="predicted"/>